<sequence length="317" mass="35893">MRTNSFKTFIISFALIVFNSGFAHIQNTILIDSLLHNAYSLGNFNGNALIVKNNEIIYSASFGYTDASKEKEISLATRFNIGSIYKEFSAVALMVLVEGGKLNLDDSISKFILSLPSWGKKIKVKHLLQYTSGLPNLKWGTIKSDLDILNDLKNLNSLKFEPGTDYFYNNNDISVRQFIVEKVSGTPFNVFVKERLFDPIGMKTAIANPTIDTKNIALGYSNSLVNDKIEDRFTGVIYVTAHDLLKWDQSLKNYRLIDKESIKILGQSFNGNQSALGSVEFKDEKWETHLHNGESRNFEALLYSNYSKGLYNYLIRE</sequence>
<protein>
    <submittedName>
        <fullName evidence="2">Beta-lactamase family protein</fullName>
    </submittedName>
</protein>
<dbReference type="OrthoDB" id="9793489at2"/>
<feature type="domain" description="Beta-lactamase-related" evidence="1">
    <location>
        <begin position="48"/>
        <end position="265"/>
    </location>
</feature>
<keyword evidence="3" id="KW-1185">Reference proteome</keyword>
<comment type="caution">
    <text evidence="2">The sequence shown here is derived from an EMBL/GenBank/DDBJ whole genome shotgun (WGS) entry which is preliminary data.</text>
</comment>
<dbReference type="RefSeq" id="WP_136839991.1">
    <property type="nucleotide sequence ID" value="NZ_SUPL01000001.1"/>
</dbReference>
<dbReference type="PANTHER" id="PTHR46825">
    <property type="entry name" value="D-ALANYL-D-ALANINE-CARBOXYPEPTIDASE/ENDOPEPTIDASE AMPH"/>
    <property type="match status" value="1"/>
</dbReference>
<gene>
    <name evidence="2" type="ORF">E5167_00645</name>
</gene>
<dbReference type="Pfam" id="PF00144">
    <property type="entry name" value="Beta-lactamase"/>
    <property type="match status" value="1"/>
</dbReference>
<evidence type="ECO:0000313" key="2">
    <source>
        <dbReference type="EMBL" id="TJY37795.1"/>
    </source>
</evidence>
<dbReference type="PANTHER" id="PTHR46825:SF9">
    <property type="entry name" value="BETA-LACTAMASE-RELATED DOMAIN-CONTAINING PROTEIN"/>
    <property type="match status" value="1"/>
</dbReference>
<name>A0A4U0F080_9FLAO</name>
<dbReference type="Proteomes" id="UP000307657">
    <property type="component" value="Unassembled WGS sequence"/>
</dbReference>
<dbReference type="AlphaFoldDB" id="A0A4U0F080"/>
<dbReference type="EMBL" id="SUPL01000001">
    <property type="protein sequence ID" value="TJY37795.1"/>
    <property type="molecule type" value="Genomic_DNA"/>
</dbReference>
<dbReference type="SUPFAM" id="SSF56601">
    <property type="entry name" value="beta-lactamase/transpeptidase-like"/>
    <property type="match status" value="1"/>
</dbReference>
<evidence type="ECO:0000313" key="3">
    <source>
        <dbReference type="Proteomes" id="UP000307657"/>
    </source>
</evidence>
<dbReference type="Gene3D" id="3.40.710.10">
    <property type="entry name" value="DD-peptidase/beta-lactamase superfamily"/>
    <property type="match status" value="1"/>
</dbReference>
<dbReference type="InterPro" id="IPR012338">
    <property type="entry name" value="Beta-lactam/transpept-like"/>
</dbReference>
<evidence type="ECO:0000259" key="1">
    <source>
        <dbReference type="Pfam" id="PF00144"/>
    </source>
</evidence>
<dbReference type="InterPro" id="IPR001466">
    <property type="entry name" value="Beta-lactam-related"/>
</dbReference>
<reference evidence="2 3" key="1">
    <citation type="submission" date="2019-04" db="EMBL/GenBank/DDBJ databases">
        <title>Lacinutrix sp. nov., isolated from marine water.</title>
        <authorList>
            <person name="Kim W."/>
        </authorList>
    </citation>
    <scope>NUCLEOTIDE SEQUENCE [LARGE SCALE GENOMIC DNA]</scope>
    <source>
        <strain evidence="2 3">CAU 1491</strain>
    </source>
</reference>
<proteinExistence type="predicted"/>
<dbReference type="InterPro" id="IPR050491">
    <property type="entry name" value="AmpC-like"/>
</dbReference>
<accession>A0A4U0F080</accession>
<organism evidence="2 3">
    <name type="scientific">Pontimicrobium aquaticum</name>
    <dbReference type="NCBI Taxonomy" id="2565367"/>
    <lineage>
        <taxon>Bacteria</taxon>
        <taxon>Pseudomonadati</taxon>
        <taxon>Bacteroidota</taxon>
        <taxon>Flavobacteriia</taxon>
        <taxon>Flavobacteriales</taxon>
        <taxon>Flavobacteriaceae</taxon>
        <taxon>Pontimicrobium</taxon>
    </lineage>
</organism>